<dbReference type="PANTHER" id="PTHR42828">
    <property type="entry name" value="DHBP SYNTHASE RIBB-LIKE ALPHA/BETA DOMAIN-CONTAINING PROTEIN"/>
    <property type="match status" value="1"/>
</dbReference>
<accession>A0A4U3L791</accession>
<evidence type="ECO:0000313" key="3">
    <source>
        <dbReference type="Proteomes" id="UP000305848"/>
    </source>
</evidence>
<dbReference type="RefSeq" id="WP_137260809.1">
    <property type="nucleotide sequence ID" value="NZ_SZQL01000003.1"/>
</dbReference>
<dbReference type="SUPFAM" id="SSF55821">
    <property type="entry name" value="YrdC/RibB"/>
    <property type="match status" value="1"/>
</dbReference>
<dbReference type="InterPro" id="IPR052532">
    <property type="entry name" value="SUA5_domain"/>
</dbReference>
<dbReference type="Proteomes" id="UP000305848">
    <property type="component" value="Unassembled WGS sequence"/>
</dbReference>
<dbReference type="EMBL" id="SZQL01000003">
    <property type="protein sequence ID" value="TKK70264.1"/>
    <property type="molecule type" value="Genomic_DNA"/>
</dbReference>
<dbReference type="AlphaFoldDB" id="A0A4U3L791"/>
<dbReference type="Pfam" id="PF01300">
    <property type="entry name" value="Sua5_yciO_yrdC"/>
    <property type="match status" value="1"/>
</dbReference>
<evidence type="ECO:0000259" key="1">
    <source>
        <dbReference type="PROSITE" id="PS51163"/>
    </source>
</evidence>
<dbReference type="Gene3D" id="3.90.870.10">
    <property type="entry name" value="DHBP synthase"/>
    <property type="match status" value="1"/>
</dbReference>
<protein>
    <submittedName>
        <fullName evidence="2">Threonylcarbamoyl-AMP synthase</fullName>
    </submittedName>
</protein>
<keyword evidence="3" id="KW-1185">Reference proteome</keyword>
<sequence length="205" mass="22931">MLLHVHPDNPNPRHIKTIVECLQDGGIIIYPTDTIYGLGCNIFQHKAIERIARIKQMDPAKAQLSFVCYDLSDLSKYTRSISTPLYRLLKNYLPGPFTFILPASREVPKLLQSKKSTIGLRIPDNNIARTIVHELGSPILSASLPGEMVEEYTDPELIYENFKNRVDIVVDGGMGSMVPSTVIDCTTDEYTVLRQGAGVWNEAEV</sequence>
<dbReference type="InterPro" id="IPR006070">
    <property type="entry name" value="Sua5-like_dom"/>
</dbReference>
<dbReference type="GO" id="GO:0003725">
    <property type="term" value="F:double-stranded RNA binding"/>
    <property type="evidence" value="ECO:0007669"/>
    <property type="project" value="InterPro"/>
</dbReference>
<gene>
    <name evidence="2" type="ORF">FC093_05820</name>
</gene>
<dbReference type="PROSITE" id="PS51163">
    <property type="entry name" value="YRDC"/>
    <property type="match status" value="1"/>
</dbReference>
<organism evidence="2 3">
    <name type="scientific">Ilyomonas limi</name>
    <dbReference type="NCBI Taxonomy" id="2575867"/>
    <lineage>
        <taxon>Bacteria</taxon>
        <taxon>Pseudomonadati</taxon>
        <taxon>Bacteroidota</taxon>
        <taxon>Chitinophagia</taxon>
        <taxon>Chitinophagales</taxon>
        <taxon>Chitinophagaceae</taxon>
        <taxon>Ilyomonas</taxon>
    </lineage>
</organism>
<dbReference type="NCBIfam" id="TIGR00057">
    <property type="entry name" value="L-threonylcarbamoyladenylate synthase"/>
    <property type="match status" value="1"/>
</dbReference>
<comment type="caution">
    <text evidence="2">The sequence shown here is derived from an EMBL/GenBank/DDBJ whole genome shotgun (WGS) entry which is preliminary data.</text>
</comment>
<dbReference type="PANTHER" id="PTHR42828:SF3">
    <property type="entry name" value="THREONYLCARBAMOYL-AMP SYNTHASE"/>
    <property type="match status" value="1"/>
</dbReference>
<proteinExistence type="predicted"/>
<evidence type="ECO:0000313" key="2">
    <source>
        <dbReference type="EMBL" id="TKK70264.1"/>
    </source>
</evidence>
<dbReference type="OrthoDB" id="9814580at2"/>
<reference evidence="2 3" key="1">
    <citation type="submission" date="2019-05" db="EMBL/GenBank/DDBJ databases">
        <title>Panacibacter sp. strain 17mud1-8 Genome sequencing and assembly.</title>
        <authorList>
            <person name="Chhetri G."/>
        </authorList>
    </citation>
    <scope>NUCLEOTIDE SEQUENCE [LARGE SCALE GENOMIC DNA]</scope>
    <source>
        <strain evidence="2 3">17mud1-8</strain>
    </source>
</reference>
<name>A0A4U3L791_9BACT</name>
<dbReference type="InterPro" id="IPR017945">
    <property type="entry name" value="DHBP_synth_RibB-like_a/b_dom"/>
</dbReference>
<feature type="domain" description="YrdC-like" evidence="1">
    <location>
        <begin position="12"/>
        <end position="198"/>
    </location>
</feature>